<dbReference type="Proteomes" id="UP000076871">
    <property type="component" value="Unassembled WGS sequence"/>
</dbReference>
<organism evidence="1 2">
    <name type="scientific">Laetiporus sulphureus 93-53</name>
    <dbReference type="NCBI Taxonomy" id="1314785"/>
    <lineage>
        <taxon>Eukaryota</taxon>
        <taxon>Fungi</taxon>
        <taxon>Dikarya</taxon>
        <taxon>Basidiomycota</taxon>
        <taxon>Agaricomycotina</taxon>
        <taxon>Agaricomycetes</taxon>
        <taxon>Polyporales</taxon>
        <taxon>Laetiporus</taxon>
    </lineage>
</organism>
<dbReference type="AlphaFoldDB" id="A0A165EP39"/>
<protein>
    <submittedName>
        <fullName evidence="1">Uncharacterized protein</fullName>
    </submittedName>
</protein>
<keyword evidence="2" id="KW-1185">Reference proteome</keyword>
<dbReference type="RefSeq" id="XP_040765208.1">
    <property type="nucleotide sequence ID" value="XM_040901206.1"/>
</dbReference>
<reference evidence="1 2" key="1">
    <citation type="journal article" date="2016" name="Mol. Biol. Evol.">
        <title>Comparative Genomics of Early-Diverging Mushroom-Forming Fungi Provides Insights into the Origins of Lignocellulose Decay Capabilities.</title>
        <authorList>
            <person name="Nagy L.G."/>
            <person name="Riley R."/>
            <person name="Tritt A."/>
            <person name="Adam C."/>
            <person name="Daum C."/>
            <person name="Floudas D."/>
            <person name="Sun H."/>
            <person name="Yadav J.S."/>
            <person name="Pangilinan J."/>
            <person name="Larsson K.H."/>
            <person name="Matsuura K."/>
            <person name="Barry K."/>
            <person name="Labutti K."/>
            <person name="Kuo R."/>
            <person name="Ohm R.A."/>
            <person name="Bhattacharya S.S."/>
            <person name="Shirouzu T."/>
            <person name="Yoshinaga Y."/>
            <person name="Martin F.M."/>
            <person name="Grigoriev I.V."/>
            <person name="Hibbett D.S."/>
        </authorList>
    </citation>
    <scope>NUCLEOTIDE SEQUENCE [LARGE SCALE GENOMIC DNA]</scope>
    <source>
        <strain evidence="1 2">93-53</strain>
    </source>
</reference>
<dbReference type="GeneID" id="63818238"/>
<gene>
    <name evidence="1" type="ORF">LAESUDRAFT_110873</name>
</gene>
<sequence>MDVLRTTAFPRVHGARMLQVQSAAALGPVPLCLSGELFAPSLPLKFSRKILLSERHACTRIPNDFVCVFLLIKYLLAIEATGPSIGGSFRRIPDENLYVTHLRASVQWAPVPEDLEPCQLLILILHITLAPPAHANPARNLTHQHVTGSAFHIARTLNGLVLESTP</sequence>
<name>A0A165EP39_9APHY</name>
<dbReference type="EMBL" id="KV427619">
    <property type="protein sequence ID" value="KZT07468.1"/>
    <property type="molecule type" value="Genomic_DNA"/>
</dbReference>
<proteinExistence type="predicted"/>
<accession>A0A165EP39</accession>
<dbReference type="InParanoid" id="A0A165EP39"/>
<evidence type="ECO:0000313" key="2">
    <source>
        <dbReference type="Proteomes" id="UP000076871"/>
    </source>
</evidence>
<evidence type="ECO:0000313" key="1">
    <source>
        <dbReference type="EMBL" id="KZT07468.1"/>
    </source>
</evidence>